<proteinExistence type="predicted"/>
<keyword evidence="2" id="KW-1185">Reference proteome</keyword>
<dbReference type="RefSeq" id="WP_159597665.1">
    <property type="nucleotide sequence ID" value="NZ_CACSAS010000001.1"/>
</dbReference>
<organism evidence="1 2">
    <name type="scientific">Starkeya nomas</name>
    <dbReference type="NCBI Taxonomy" id="2666134"/>
    <lineage>
        <taxon>Bacteria</taxon>
        <taxon>Pseudomonadati</taxon>
        <taxon>Pseudomonadota</taxon>
        <taxon>Alphaproteobacteria</taxon>
        <taxon>Hyphomicrobiales</taxon>
        <taxon>Xanthobacteraceae</taxon>
        <taxon>Starkeya</taxon>
    </lineage>
</organism>
<name>A0A5S9NCC2_9HYPH</name>
<dbReference type="Gene3D" id="2.40.50.230">
    <property type="entry name" value="Gp5 N-terminal domain"/>
    <property type="match status" value="1"/>
</dbReference>
<evidence type="ECO:0000313" key="1">
    <source>
        <dbReference type="EMBL" id="CAA0086870.1"/>
    </source>
</evidence>
<gene>
    <name evidence="1" type="ORF">STARVERO_00319</name>
</gene>
<dbReference type="Proteomes" id="UP000433050">
    <property type="component" value="Unassembled WGS sequence"/>
</dbReference>
<reference evidence="1 2" key="1">
    <citation type="submission" date="2019-12" db="EMBL/GenBank/DDBJ databases">
        <authorList>
            <person name="Reyes-Prieto M."/>
        </authorList>
    </citation>
    <scope>NUCLEOTIDE SEQUENCE [LARGE SCALE GENOMIC DNA]</scope>
    <source>
        <strain evidence="1">HF14-78462</strain>
    </source>
</reference>
<dbReference type="EMBL" id="CACSAS010000001">
    <property type="protein sequence ID" value="CAA0086870.1"/>
    <property type="molecule type" value="Genomic_DNA"/>
</dbReference>
<dbReference type="InterPro" id="IPR037026">
    <property type="entry name" value="Vgr_OB-fold_dom_sf"/>
</dbReference>
<evidence type="ECO:0008006" key="3">
    <source>
        <dbReference type="Google" id="ProtNLM"/>
    </source>
</evidence>
<dbReference type="AlphaFoldDB" id="A0A5S9NCC2"/>
<protein>
    <recommendedName>
        <fullName evidence="3">Gp5/Type VI secretion system Vgr protein OB-fold domain-containing protein</fullName>
    </recommendedName>
</protein>
<accession>A0A5S9NCC2</accession>
<sequence>MYRRGKIVELDEKNARARVEFSDRDEVVSWWLNVNQPAATGGKNRVYAMPDLDAQVNCLVDEKGEDGTILGACYSDVDRPPIEDAKHMHAALEGGLVFDYDRGSGKLSISAPGGIILNTGSSTIELKPGEVVIAAGQLKGVKA</sequence>
<evidence type="ECO:0000313" key="2">
    <source>
        <dbReference type="Proteomes" id="UP000433050"/>
    </source>
</evidence>